<sequence length="1299" mass="140500">MTEQLSELADWTSGDEPLLELPTDRPRTHACGSRRVDEPFAITGTMAEQVDVLAERIGTDGCVVLQTAWRLLLHRYSGQRRFVMGVTCVPVGSARADHHITEPGAVVECGDPGLLGFDALARAGGSDLMCLPGKPAEHPGDGERRSEPRIQTVRAAFAWYGQGTAVHSGPSESPVTDGSTSKAEIALTMTATSAGLDGQLSYDPDLFDRDTARRMIAHLMALLGSAYADPHTPARLLSILTTDEATRVTRQWGRGRAVSIPDLCLHELFEEQADRVPDTVAISCGDSTLTYGDLERQANQLARLLHQHGIGPECRVGVLMKRGPGVIVAILAILKAGAAYVPQDRDQPVERTTAAFAAAGVSLTIADAGTADILAPTGLPVLDVDQHVTELRTQPTDRPESPATPSNLAYVIFTSGSTGTPKGSMIEHRSAVNYLLWADSVLPTGHRQGTLVHTRLSFDFTVPCIFLPLMRGTEMVLMPDGARIDEVVDVLTSDADFDFVRLTPSHLEVLDGHLRLRGGRLATKTLFVGGEPLRLEVVRSLAARVAGLTVLSQYGATEVTVGGCCVDATAVTAEGGRGTTPLGRPNPNIEVYVLDENLLPVPYGVVGEIVFGGSGVGRGYVGSPGLTAERFVPDHLGGRSGARLYRTGDLGRYRADGTLEIVGRRDRQVKVNGHRIELAEVENVLHTHPGVERAIAGVVGRPDGQRRLVAYVQPRPSSEPVTARHLQEMCAAALPSYMVPANIIIVEKIQLTPNGKIDVQAVSDHADRISDKPSLLSPDEQRIARAWQTVLGVDVVRSEDDFFGLGGDSLAAMRVVHLLESVERVRIGLGDVFAHPTLSALAAMANKMESLAPIAVAAENLAGQSAGTLSPTQRGQWLLHQVYPELPIYNVPLAYELTGQIDVAALNQALNLLVSRHEVLRTSFPESGGVPTLRVHPHVSVALGEVDATGNDPTVLEAQMHLVARTPFDLELAPLLRGSLVRLSPDRHVLLLCLHHIICDDWSIGVITNELSELYDSIVGSRPARLPTLNVVYSEFAAWYQQWLSGERLERQLDYWRSALAGYVPFELPTDKSRPNHRPVGGDRVEVDLPGPLVSRLRTIAEDHGCTLFMALAAAFQELLAGYAERDDVAIIVPVAGRHHPGTESLVGLLMNTIILRVNTSGAPTFAEMMKRVRQSALGAFSNSDIPFVRLVQELNPPRDRSRQPFAQIAFALQSVTPSPVSFAGMDVQQVPIHNETAKLDLMVEVIPASPTRWSLRAEYATEIFDRDSIQELVLRFRQLLTVGADDPKAQLSAAQLVE</sequence>
<evidence type="ECO:0000259" key="5">
    <source>
        <dbReference type="PROSITE" id="PS50075"/>
    </source>
</evidence>
<dbReference type="FunFam" id="3.40.50.980:FF:000001">
    <property type="entry name" value="Non-ribosomal peptide synthetase"/>
    <property type="match status" value="1"/>
</dbReference>
<proteinExistence type="predicted"/>
<dbReference type="GO" id="GO:0044550">
    <property type="term" value="P:secondary metabolite biosynthetic process"/>
    <property type="evidence" value="ECO:0007669"/>
    <property type="project" value="TreeGrafter"/>
</dbReference>
<dbReference type="Gene3D" id="3.40.50.12780">
    <property type="entry name" value="N-terminal domain of ligase-like"/>
    <property type="match status" value="1"/>
</dbReference>
<dbReference type="InterPro" id="IPR045851">
    <property type="entry name" value="AMP-bd_C_sf"/>
</dbReference>
<evidence type="ECO:0000256" key="4">
    <source>
        <dbReference type="SAM" id="MobiDB-lite"/>
    </source>
</evidence>
<dbReference type="InterPro" id="IPR006162">
    <property type="entry name" value="Ppantetheine_attach_site"/>
</dbReference>
<comment type="cofactor">
    <cofactor evidence="1">
        <name>pantetheine 4'-phosphate</name>
        <dbReference type="ChEBI" id="CHEBI:47942"/>
    </cofactor>
</comment>
<dbReference type="Pfam" id="PF00550">
    <property type="entry name" value="PP-binding"/>
    <property type="match status" value="1"/>
</dbReference>
<dbReference type="Gene3D" id="3.30.559.10">
    <property type="entry name" value="Chloramphenicol acetyltransferase-like domain"/>
    <property type="match status" value="1"/>
</dbReference>
<dbReference type="InterPro" id="IPR023213">
    <property type="entry name" value="CAT-like_dom_sf"/>
</dbReference>
<dbReference type="InterPro" id="IPR036736">
    <property type="entry name" value="ACP-like_sf"/>
</dbReference>
<dbReference type="SUPFAM" id="SSF56801">
    <property type="entry name" value="Acetyl-CoA synthetase-like"/>
    <property type="match status" value="1"/>
</dbReference>
<dbReference type="Pfam" id="PF00668">
    <property type="entry name" value="Condensation"/>
    <property type="match status" value="1"/>
</dbReference>
<dbReference type="PROSITE" id="PS50075">
    <property type="entry name" value="CARRIER"/>
    <property type="match status" value="1"/>
</dbReference>
<dbReference type="Gene3D" id="1.10.1200.10">
    <property type="entry name" value="ACP-like"/>
    <property type="match status" value="1"/>
</dbReference>
<accession>A0A1C6V051</accession>
<dbReference type="Pfam" id="PF00501">
    <property type="entry name" value="AMP-binding"/>
    <property type="match status" value="1"/>
</dbReference>
<dbReference type="InterPro" id="IPR000873">
    <property type="entry name" value="AMP-dep_synth/lig_dom"/>
</dbReference>
<gene>
    <name evidence="6" type="ORF">GA0070608_2156</name>
</gene>
<keyword evidence="2" id="KW-0596">Phosphopantetheine</keyword>
<feature type="domain" description="Carrier" evidence="5">
    <location>
        <begin position="774"/>
        <end position="849"/>
    </location>
</feature>
<feature type="region of interest" description="Disordered" evidence="4">
    <location>
        <begin position="1"/>
        <end position="25"/>
    </location>
</feature>
<dbReference type="PROSITE" id="PS00455">
    <property type="entry name" value="AMP_BINDING"/>
    <property type="match status" value="1"/>
</dbReference>
<dbReference type="InterPro" id="IPR001242">
    <property type="entry name" value="Condensation_dom"/>
</dbReference>
<dbReference type="GO" id="GO:0005829">
    <property type="term" value="C:cytosol"/>
    <property type="evidence" value="ECO:0007669"/>
    <property type="project" value="TreeGrafter"/>
</dbReference>
<reference evidence="6 7" key="1">
    <citation type="submission" date="2016-06" db="EMBL/GenBank/DDBJ databases">
        <authorList>
            <person name="Kjaerup R.B."/>
            <person name="Dalgaard T.S."/>
            <person name="Juul-Madsen H.R."/>
        </authorList>
    </citation>
    <scope>NUCLEOTIDE SEQUENCE [LARGE SCALE GENOMIC DNA]</scope>
    <source>
        <strain evidence="6 7">DSM 43363</strain>
    </source>
</reference>
<dbReference type="InterPro" id="IPR020806">
    <property type="entry name" value="PKS_PP-bd"/>
</dbReference>
<dbReference type="GO" id="GO:0003824">
    <property type="term" value="F:catalytic activity"/>
    <property type="evidence" value="ECO:0007669"/>
    <property type="project" value="InterPro"/>
</dbReference>
<dbReference type="NCBIfam" id="TIGR01733">
    <property type="entry name" value="AA-adenyl-dom"/>
    <property type="match status" value="1"/>
</dbReference>
<dbReference type="Pfam" id="PF13193">
    <property type="entry name" value="AMP-binding_C"/>
    <property type="match status" value="1"/>
</dbReference>
<dbReference type="SUPFAM" id="SSF47336">
    <property type="entry name" value="ACP-like"/>
    <property type="match status" value="1"/>
</dbReference>
<dbReference type="EMBL" id="FMIC01000002">
    <property type="protein sequence ID" value="SCL59484.1"/>
    <property type="molecule type" value="Genomic_DNA"/>
</dbReference>
<dbReference type="InterPro" id="IPR009081">
    <property type="entry name" value="PP-bd_ACP"/>
</dbReference>
<evidence type="ECO:0000256" key="1">
    <source>
        <dbReference type="ARBA" id="ARBA00001957"/>
    </source>
</evidence>
<dbReference type="GO" id="GO:0043041">
    <property type="term" value="P:amino acid activation for nonribosomal peptide biosynthetic process"/>
    <property type="evidence" value="ECO:0007669"/>
    <property type="project" value="TreeGrafter"/>
</dbReference>
<dbReference type="GO" id="GO:0031177">
    <property type="term" value="F:phosphopantetheine binding"/>
    <property type="evidence" value="ECO:0007669"/>
    <property type="project" value="InterPro"/>
</dbReference>
<evidence type="ECO:0000313" key="7">
    <source>
        <dbReference type="Proteomes" id="UP000199343"/>
    </source>
</evidence>
<dbReference type="SMART" id="SM00823">
    <property type="entry name" value="PKS_PP"/>
    <property type="match status" value="1"/>
</dbReference>
<dbReference type="Gene3D" id="3.30.559.30">
    <property type="entry name" value="Nonribosomal peptide synthetase, condensation domain"/>
    <property type="match status" value="3"/>
</dbReference>
<evidence type="ECO:0000256" key="3">
    <source>
        <dbReference type="ARBA" id="ARBA00022553"/>
    </source>
</evidence>
<dbReference type="CDD" id="cd05930">
    <property type="entry name" value="A_NRPS"/>
    <property type="match status" value="1"/>
</dbReference>
<dbReference type="InterPro" id="IPR042099">
    <property type="entry name" value="ANL_N_sf"/>
</dbReference>
<keyword evidence="3" id="KW-0597">Phosphoprotein</keyword>
<evidence type="ECO:0000313" key="6">
    <source>
        <dbReference type="EMBL" id="SCL59484.1"/>
    </source>
</evidence>
<name>A0A1C6V051_9ACTN</name>
<dbReference type="PROSITE" id="PS00012">
    <property type="entry name" value="PHOSPHOPANTETHEINE"/>
    <property type="match status" value="1"/>
</dbReference>
<dbReference type="InterPro" id="IPR020845">
    <property type="entry name" value="AMP-binding_CS"/>
</dbReference>
<dbReference type="STRING" id="47871.GA0070608_2156"/>
<evidence type="ECO:0000256" key="2">
    <source>
        <dbReference type="ARBA" id="ARBA00022450"/>
    </source>
</evidence>
<dbReference type="PANTHER" id="PTHR45527:SF1">
    <property type="entry name" value="FATTY ACID SYNTHASE"/>
    <property type="match status" value="1"/>
</dbReference>
<dbReference type="PANTHER" id="PTHR45527">
    <property type="entry name" value="NONRIBOSOMAL PEPTIDE SYNTHETASE"/>
    <property type="match status" value="1"/>
</dbReference>
<organism evidence="6 7">
    <name type="scientific">Micromonospora peucetia</name>
    <dbReference type="NCBI Taxonomy" id="47871"/>
    <lineage>
        <taxon>Bacteria</taxon>
        <taxon>Bacillati</taxon>
        <taxon>Actinomycetota</taxon>
        <taxon>Actinomycetes</taxon>
        <taxon>Micromonosporales</taxon>
        <taxon>Micromonosporaceae</taxon>
        <taxon>Micromonospora</taxon>
    </lineage>
</organism>
<dbReference type="Proteomes" id="UP000199343">
    <property type="component" value="Unassembled WGS sequence"/>
</dbReference>
<dbReference type="CDD" id="cd19531">
    <property type="entry name" value="LCL_NRPS-like"/>
    <property type="match status" value="1"/>
</dbReference>
<dbReference type="InterPro" id="IPR010071">
    <property type="entry name" value="AA_adenyl_dom"/>
</dbReference>
<dbReference type="InterPro" id="IPR025110">
    <property type="entry name" value="AMP-bd_C"/>
</dbReference>
<dbReference type="Gene3D" id="3.30.300.30">
    <property type="match status" value="1"/>
</dbReference>
<dbReference type="SUPFAM" id="SSF52777">
    <property type="entry name" value="CoA-dependent acyltransferases"/>
    <property type="match status" value="4"/>
</dbReference>
<dbReference type="GO" id="GO:0008610">
    <property type="term" value="P:lipid biosynthetic process"/>
    <property type="evidence" value="ECO:0007669"/>
    <property type="project" value="UniProtKB-ARBA"/>
</dbReference>
<protein>
    <submittedName>
        <fullName evidence="6">Amino acid adenylation domain-containing protein</fullName>
    </submittedName>
</protein>